<dbReference type="Pfam" id="PF21716">
    <property type="entry name" value="dnstrm_HI1420"/>
    <property type="match status" value="1"/>
</dbReference>
<comment type="caution">
    <text evidence="1">The sequence shown here is derived from an EMBL/GenBank/DDBJ whole genome shotgun (WGS) entry which is preliminary data.</text>
</comment>
<dbReference type="Proteomes" id="UP000226429">
    <property type="component" value="Unassembled WGS sequence"/>
</dbReference>
<keyword evidence="2" id="KW-1185">Reference proteome</keyword>
<dbReference type="InterPro" id="IPR014057">
    <property type="entry name" value="HI1420"/>
</dbReference>
<dbReference type="PANTHER" id="PTHR40275:SF1">
    <property type="entry name" value="SSL7038 PROTEIN"/>
    <property type="match status" value="1"/>
</dbReference>
<evidence type="ECO:0000313" key="2">
    <source>
        <dbReference type="Proteomes" id="UP000226429"/>
    </source>
</evidence>
<organism evidence="1 2">
    <name type="scientific">Candidatus Aquirickettsiella gammari</name>
    <dbReference type="NCBI Taxonomy" id="2016198"/>
    <lineage>
        <taxon>Bacteria</taxon>
        <taxon>Pseudomonadati</taxon>
        <taxon>Pseudomonadota</taxon>
        <taxon>Gammaproteobacteria</taxon>
        <taxon>Legionellales</taxon>
        <taxon>Coxiellaceae</taxon>
        <taxon>Candidatus Aquirickettsiella</taxon>
    </lineage>
</organism>
<name>A0A370CF86_9COXI</name>
<dbReference type="EMBL" id="NMOS02000032">
    <property type="protein sequence ID" value="RDH39858.1"/>
    <property type="molecule type" value="Genomic_DNA"/>
</dbReference>
<evidence type="ECO:0000313" key="1">
    <source>
        <dbReference type="EMBL" id="RDH39858.1"/>
    </source>
</evidence>
<protein>
    <submittedName>
        <fullName evidence="1">Addiction module antidote protein</fullName>
    </submittedName>
</protein>
<dbReference type="PANTHER" id="PTHR40275">
    <property type="entry name" value="SSL7038 PROTEIN"/>
    <property type="match status" value="1"/>
</dbReference>
<gene>
    <name evidence="1" type="ORF">CFE62_006860</name>
</gene>
<dbReference type="AlphaFoldDB" id="A0A370CF86"/>
<reference evidence="1 2" key="1">
    <citation type="journal article" date="2017" name="Int. J. Syst. Evol. Microbiol.">
        <title>Aquarickettsiella crustaci n. gen. n. sp. (Gammaproteobacteria: Legionellales: Coxiellaceae); a bacterial pathogen of the freshwater crustacean: Gammarus fossarum (Malacostraca: Amphipoda).</title>
        <authorList>
            <person name="Bojko J."/>
            <person name="Dunn A.M."/>
            <person name="Stebbing P.D."/>
            <person name="Van Aerle R."/>
            <person name="Bacela-Spychalska K."/>
            <person name="Bean T.P."/>
            <person name="Stentiford G.D."/>
        </authorList>
    </citation>
    <scope>NUCLEOTIDE SEQUENCE [LARGE SCALE GENOMIC DNA]</scope>
    <source>
        <strain evidence="1">RA15029</strain>
    </source>
</reference>
<reference evidence="1 2" key="2">
    <citation type="journal article" date="2018" name="J. Invertebr. Pathol.">
        <title>'Candidatus Aquirickettsiella gammari' (Gammaproteobacteria: Legionellales: Coxiellaceae): A bacterial pathogen of the freshwater crustacean Gammarus fossarum (Malacostraca: Amphipoda).</title>
        <authorList>
            <person name="Bojko J."/>
            <person name="Dunn A.M."/>
            <person name="Stebbing P.D."/>
            <person name="van Aerle R."/>
            <person name="Bacela-Spychalska K."/>
            <person name="Bean T.P."/>
            <person name="Urrutia A."/>
            <person name="Stentiford G.D."/>
        </authorList>
    </citation>
    <scope>NUCLEOTIDE SEQUENCE [LARGE SCALE GENOMIC DNA]</scope>
    <source>
        <strain evidence="1">RA15029</strain>
    </source>
</reference>
<proteinExistence type="predicted"/>
<dbReference type="NCBIfam" id="TIGR02684">
    <property type="entry name" value="dnstrm_HI1420"/>
    <property type="match status" value="1"/>
</dbReference>
<sequence>MKKKIDYQEYLVDSLSDPEEAAGYLNAALSEGDTKVFLLALSNVVKAQGGVNKLANKAHKSRTSLYKTLSPKGNPYFKNTSEILSAMGMHLVIEPKNISHSNF</sequence>
<accession>A0A370CF86</accession>